<evidence type="ECO:0000313" key="1">
    <source>
        <dbReference type="EMBL" id="QTL98963.1"/>
    </source>
</evidence>
<keyword evidence="2" id="KW-1185">Reference proteome</keyword>
<gene>
    <name evidence="1" type="ORF">GM661_13840</name>
</gene>
<dbReference type="AlphaFoldDB" id="A0A8A7KAV1"/>
<proteinExistence type="predicted"/>
<organism evidence="1 2">
    <name type="scientific">Iocasia fonsfrigidae</name>
    <dbReference type="NCBI Taxonomy" id="2682810"/>
    <lineage>
        <taxon>Bacteria</taxon>
        <taxon>Bacillati</taxon>
        <taxon>Bacillota</taxon>
        <taxon>Clostridia</taxon>
        <taxon>Halanaerobiales</taxon>
        <taxon>Halanaerobiaceae</taxon>
        <taxon>Iocasia</taxon>
    </lineage>
</organism>
<dbReference type="Pfam" id="PF11553">
    <property type="entry name" value="DUF3231"/>
    <property type="match status" value="1"/>
</dbReference>
<evidence type="ECO:0000313" key="2">
    <source>
        <dbReference type="Proteomes" id="UP000665020"/>
    </source>
</evidence>
<name>A0A8A7KAV1_9FIRM</name>
<dbReference type="InterPro" id="IPR012347">
    <property type="entry name" value="Ferritin-like"/>
</dbReference>
<dbReference type="RefSeq" id="WP_230867368.1">
    <property type="nucleotide sequence ID" value="NZ_CP046640.1"/>
</dbReference>
<dbReference type="KEGG" id="ifn:GM661_13840"/>
<accession>A0A8A7KAV1</accession>
<protein>
    <submittedName>
        <fullName evidence="1">DUF3231 family protein</fullName>
    </submittedName>
</protein>
<reference evidence="1" key="1">
    <citation type="submission" date="2019-12" db="EMBL/GenBank/DDBJ databases">
        <authorList>
            <person name="zhang j."/>
            <person name="sun C.M."/>
        </authorList>
    </citation>
    <scope>NUCLEOTIDE SEQUENCE</scope>
    <source>
        <strain evidence="1">NS-1</strain>
    </source>
</reference>
<dbReference type="InterPro" id="IPR021617">
    <property type="entry name" value="DUF3231"/>
</dbReference>
<dbReference type="EMBL" id="CP046640">
    <property type="protein sequence ID" value="QTL98963.1"/>
    <property type="molecule type" value="Genomic_DNA"/>
</dbReference>
<dbReference type="Proteomes" id="UP000665020">
    <property type="component" value="Chromosome"/>
</dbReference>
<dbReference type="Gene3D" id="1.20.1260.10">
    <property type="match status" value="1"/>
</dbReference>
<sequence>MSFIDKILKNKQNNNKNKALHHGEIFELWAHLVSRYDVLKKTQILFSYAHDPDFKMIISEGLDILESQIDELEDIFKEYSIPLPDRPPADVTSSSSSNPLWSDQMIYREILNGMSQFLDTHVRTFKFLWNDELRPVIVRFLKKEVDLYDDLMKYGKLKGWLNMPPKPEKSNN</sequence>